<evidence type="ECO:0000256" key="5">
    <source>
        <dbReference type="ARBA" id="ARBA00022781"/>
    </source>
</evidence>
<keyword evidence="8" id="KW-0472">Membrane</keyword>
<gene>
    <name evidence="11" type="ORF">BU24DRAFT_490792</name>
</gene>
<proteinExistence type="inferred from homology"/>
<comment type="similarity">
    <text evidence="2">Belongs to the ATPase g subunit family.</text>
</comment>
<keyword evidence="7" id="KW-0496">Mitochondrion</keyword>
<evidence type="ECO:0000313" key="11">
    <source>
        <dbReference type="EMBL" id="KAF2017666.1"/>
    </source>
</evidence>
<evidence type="ECO:0000256" key="6">
    <source>
        <dbReference type="ARBA" id="ARBA00023065"/>
    </source>
</evidence>
<evidence type="ECO:0000256" key="8">
    <source>
        <dbReference type="ARBA" id="ARBA00023136"/>
    </source>
</evidence>
<dbReference type="OrthoDB" id="437at2759"/>
<dbReference type="RefSeq" id="XP_033386005.1">
    <property type="nucleotide sequence ID" value="XM_033533739.1"/>
</dbReference>
<dbReference type="PANTHER" id="PTHR12386">
    <property type="entry name" value="ATP SYNTHASE SUBUNIT"/>
    <property type="match status" value="1"/>
</dbReference>
<comment type="subcellular location">
    <subcellularLocation>
        <location evidence="1">Mitochondrion membrane</location>
    </subcellularLocation>
</comment>
<feature type="compositionally biased region" description="Low complexity" evidence="10">
    <location>
        <begin position="26"/>
        <end position="35"/>
    </location>
</feature>
<evidence type="ECO:0000256" key="4">
    <source>
        <dbReference type="ARBA" id="ARBA00022547"/>
    </source>
</evidence>
<name>A0A6A5XXI3_9PLEO</name>
<dbReference type="GO" id="GO:0015986">
    <property type="term" value="P:proton motive force-driven ATP synthesis"/>
    <property type="evidence" value="ECO:0007669"/>
    <property type="project" value="InterPro"/>
</dbReference>
<evidence type="ECO:0000313" key="12">
    <source>
        <dbReference type="Proteomes" id="UP000799778"/>
    </source>
</evidence>
<organism evidence="11 12">
    <name type="scientific">Aaosphaeria arxii CBS 175.79</name>
    <dbReference type="NCBI Taxonomy" id="1450172"/>
    <lineage>
        <taxon>Eukaryota</taxon>
        <taxon>Fungi</taxon>
        <taxon>Dikarya</taxon>
        <taxon>Ascomycota</taxon>
        <taxon>Pezizomycotina</taxon>
        <taxon>Dothideomycetes</taxon>
        <taxon>Pleosporomycetidae</taxon>
        <taxon>Pleosporales</taxon>
        <taxon>Pleosporales incertae sedis</taxon>
        <taxon>Aaosphaeria</taxon>
    </lineage>
</organism>
<keyword evidence="6" id="KW-0406">Ion transport</keyword>
<dbReference type="GO" id="GO:0031966">
    <property type="term" value="C:mitochondrial membrane"/>
    <property type="evidence" value="ECO:0007669"/>
    <property type="project" value="UniProtKB-SubCell"/>
</dbReference>
<evidence type="ECO:0000256" key="1">
    <source>
        <dbReference type="ARBA" id="ARBA00004325"/>
    </source>
</evidence>
<dbReference type="GO" id="GO:0045259">
    <property type="term" value="C:proton-transporting ATP synthase complex"/>
    <property type="evidence" value="ECO:0007669"/>
    <property type="project" value="UniProtKB-KW"/>
</dbReference>
<evidence type="ECO:0000256" key="9">
    <source>
        <dbReference type="ARBA" id="ARBA00023310"/>
    </source>
</evidence>
<dbReference type="GeneID" id="54291136"/>
<sequence length="197" mass="20508">MSFAASRAVLRRSTFAVRRAGIRNASSSTESAANAAKEHASKAANIAREQASKASEGLSRVASGAGAALSQAGTALGGVGGRTGRLIGRIQSLIPTATHYSRLALEVGKLVAKERNMSPPSVETFQKSFQSVLTSLRNPSNIASQPANLLNQARNMSTAQWASVGVVAAEVIGFFSVGEMIGRFKIVGYRSSAPAHH</sequence>
<evidence type="ECO:0000256" key="2">
    <source>
        <dbReference type="ARBA" id="ARBA00005699"/>
    </source>
</evidence>
<keyword evidence="4" id="KW-0138">CF(0)</keyword>
<dbReference type="EMBL" id="ML978068">
    <property type="protein sequence ID" value="KAF2017666.1"/>
    <property type="molecule type" value="Genomic_DNA"/>
</dbReference>
<protein>
    <recommendedName>
        <fullName evidence="13">Mitochondrial F1F0-ATP synthase-like protein g subunit</fullName>
    </recommendedName>
</protein>
<dbReference type="AlphaFoldDB" id="A0A6A5XXI3"/>
<reference evidence="11" key="1">
    <citation type="journal article" date="2020" name="Stud. Mycol.">
        <title>101 Dothideomycetes genomes: a test case for predicting lifestyles and emergence of pathogens.</title>
        <authorList>
            <person name="Haridas S."/>
            <person name="Albert R."/>
            <person name="Binder M."/>
            <person name="Bloem J."/>
            <person name="Labutti K."/>
            <person name="Salamov A."/>
            <person name="Andreopoulos B."/>
            <person name="Baker S."/>
            <person name="Barry K."/>
            <person name="Bills G."/>
            <person name="Bluhm B."/>
            <person name="Cannon C."/>
            <person name="Castanera R."/>
            <person name="Culley D."/>
            <person name="Daum C."/>
            <person name="Ezra D."/>
            <person name="Gonzalez J."/>
            <person name="Henrissat B."/>
            <person name="Kuo A."/>
            <person name="Liang C."/>
            <person name="Lipzen A."/>
            <person name="Lutzoni F."/>
            <person name="Magnuson J."/>
            <person name="Mondo S."/>
            <person name="Nolan M."/>
            <person name="Ohm R."/>
            <person name="Pangilinan J."/>
            <person name="Park H.-J."/>
            <person name="Ramirez L."/>
            <person name="Alfaro M."/>
            <person name="Sun H."/>
            <person name="Tritt A."/>
            <person name="Yoshinaga Y."/>
            <person name="Zwiers L.-H."/>
            <person name="Turgeon B."/>
            <person name="Goodwin S."/>
            <person name="Spatafora J."/>
            <person name="Crous P."/>
            <person name="Grigoriev I."/>
        </authorList>
    </citation>
    <scope>NUCLEOTIDE SEQUENCE</scope>
    <source>
        <strain evidence="11">CBS 175.79</strain>
    </source>
</reference>
<accession>A0A6A5XXI3</accession>
<dbReference type="GO" id="GO:0015078">
    <property type="term" value="F:proton transmembrane transporter activity"/>
    <property type="evidence" value="ECO:0007669"/>
    <property type="project" value="InterPro"/>
</dbReference>
<keyword evidence="9" id="KW-0066">ATP synthesis</keyword>
<keyword evidence="5" id="KW-0375">Hydrogen ion transport</keyword>
<dbReference type="InterPro" id="IPR006808">
    <property type="entry name" value="ATP_synth_F0_gsu_mt"/>
</dbReference>
<evidence type="ECO:0000256" key="7">
    <source>
        <dbReference type="ARBA" id="ARBA00023128"/>
    </source>
</evidence>
<dbReference type="Proteomes" id="UP000799778">
    <property type="component" value="Unassembled WGS sequence"/>
</dbReference>
<evidence type="ECO:0008006" key="13">
    <source>
        <dbReference type="Google" id="ProtNLM"/>
    </source>
</evidence>
<keyword evidence="3" id="KW-0813">Transport</keyword>
<evidence type="ECO:0000256" key="10">
    <source>
        <dbReference type="SAM" id="MobiDB-lite"/>
    </source>
</evidence>
<feature type="region of interest" description="Disordered" evidence="10">
    <location>
        <begin position="26"/>
        <end position="49"/>
    </location>
</feature>
<dbReference type="Pfam" id="PF04718">
    <property type="entry name" value="ATP-synt_G"/>
    <property type="match status" value="1"/>
</dbReference>
<evidence type="ECO:0000256" key="3">
    <source>
        <dbReference type="ARBA" id="ARBA00022448"/>
    </source>
</evidence>
<keyword evidence="12" id="KW-1185">Reference proteome</keyword>